<keyword evidence="3" id="KW-1134">Transmembrane beta strand</keyword>
<accession>L8JA89</accession>
<evidence type="ECO:0000256" key="7">
    <source>
        <dbReference type="ARBA" id="ARBA00023237"/>
    </source>
</evidence>
<comment type="caution">
    <text evidence="8">The sequence shown here is derived from an EMBL/GenBank/DDBJ whole genome shotgun (WGS) entry which is preliminary data.</text>
</comment>
<evidence type="ECO:0000256" key="4">
    <source>
        <dbReference type="ARBA" id="ARBA00022692"/>
    </source>
</evidence>
<gene>
    <name evidence="8" type="ORF">C942_02545</name>
</gene>
<reference evidence="8 9" key="1">
    <citation type="submission" date="2012-12" db="EMBL/GenBank/DDBJ databases">
        <title>Genome Assembly of Photobacterium sp. AK15.</title>
        <authorList>
            <person name="Khatri I."/>
            <person name="Vaidya B."/>
            <person name="Srinivas T.N.R."/>
            <person name="Subramanian S."/>
            <person name="Pinnaka A."/>
        </authorList>
    </citation>
    <scope>NUCLEOTIDE SEQUENCE [LARGE SCALE GENOMIC DNA]</scope>
    <source>
        <strain evidence="8 9">AK15</strain>
    </source>
</reference>
<evidence type="ECO:0000313" key="9">
    <source>
        <dbReference type="Proteomes" id="UP000011134"/>
    </source>
</evidence>
<dbReference type="SUPFAM" id="SSF56935">
    <property type="entry name" value="Porins"/>
    <property type="match status" value="1"/>
</dbReference>
<dbReference type="Pfam" id="PF03349">
    <property type="entry name" value="Toluene_X"/>
    <property type="match status" value="1"/>
</dbReference>
<evidence type="ECO:0000256" key="6">
    <source>
        <dbReference type="ARBA" id="ARBA00023136"/>
    </source>
</evidence>
<keyword evidence="6" id="KW-0472">Membrane</keyword>
<keyword evidence="9" id="KW-1185">Reference proteome</keyword>
<evidence type="ECO:0000256" key="1">
    <source>
        <dbReference type="ARBA" id="ARBA00004571"/>
    </source>
</evidence>
<dbReference type="GO" id="GO:0015483">
    <property type="term" value="F:long-chain fatty acid transporting porin activity"/>
    <property type="evidence" value="ECO:0007669"/>
    <property type="project" value="TreeGrafter"/>
</dbReference>
<keyword evidence="4" id="KW-0812">Transmembrane</keyword>
<evidence type="ECO:0000256" key="3">
    <source>
        <dbReference type="ARBA" id="ARBA00022452"/>
    </source>
</evidence>
<dbReference type="Proteomes" id="UP000011134">
    <property type="component" value="Unassembled WGS sequence"/>
</dbReference>
<dbReference type="EMBL" id="AMZO01000028">
    <property type="protein sequence ID" value="ELR64367.1"/>
    <property type="molecule type" value="Genomic_DNA"/>
</dbReference>
<comment type="subcellular location">
    <subcellularLocation>
        <location evidence="1">Cell outer membrane</location>
        <topology evidence="1">Multi-pass membrane protein</topology>
    </subcellularLocation>
</comment>
<keyword evidence="5" id="KW-0732">Signal</keyword>
<dbReference type="AlphaFoldDB" id="L8JA89"/>
<evidence type="ECO:0000256" key="5">
    <source>
        <dbReference type="ARBA" id="ARBA00022729"/>
    </source>
</evidence>
<protein>
    <submittedName>
        <fullName evidence="8">Long-chain fatty acid transport protein</fullName>
    </submittedName>
</protein>
<sequence>MFFTIYIASNNHNNKIINFIIGVNKDLLKAFTLRRMIRGIKFQRTLRLMNKNKITLSLAAAVTLGLSTNAMAAGFQLAEYSATGLGRAFAGEAAMADNASAQFRNPAMMTYLEGTQISTGAIYVDPNIDVKGQVKMGPASSQTESNDIANSAVIPNFYLSHQINEQWVAGLAIATNFGMETDLGSDFYGSLFGNQAMVKSVEINPNLAYKINDEFSIGGGVRYVMGEGHFGASMPNQLPPQFAGLLQKLQQQHLISPEAAKQLGQLQGKNLKYMEGEDQAWGWQLGAAWQINPDHRVGMNYRSEVNFNLEGTASGALYGNRYPGSMKLTLPATAEIASYHQLTEKLAMHASFNWTDWSSFEKLVAVIPGHPDSPDTIKVENWKDNYRLAVGTTYQLNNKLALRSGVAYDTSAVDEQYRTQTIPETDRLWLSLGAGYAWSENLTFDAGFTYIFAKDAKMQETETLQSIPAPISFEGETTGNVWLVGVQASYRF</sequence>
<proteinExistence type="inferred from homology"/>
<dbReference type="GO" id="GO:0009279">
    <property type="term" value="C:cell outer membrane"/>
    <property type="evidence" value="ECO:0007669"/>
    <property type="project" value="UniProtKB-SubCell"/>
</dbReference>
<dbReference type="InterPro" id="IPR005017">
    <property type="entry name" value="OMPP1/FadL/TodX"/>
</dbReference>
<organism evidence="8 9">
    <name type="scientific">Photobacterium marinum</name>
    <dbReference type="NCBI Taxonomy" id="1056511"/>
    <lineage>
        <taxon>Bacteria</taxon>
        <taxon>Pseudomonadati</taxon>
        <taxon>Pseudomonadota</taxon>
        <taxon>Gammaproteobacteria</taxon>
        <taxon>Vibrionales</taxon>
        <taxon>Vibrionaceae</taxon>
        <taxon>Photobacterium</taxon>
    </lineage>
</organism>
<evidence type="ECO:0000313" key="8">
    <source>
        <dbReference type="EMBL" id="ELR64367.1"/>
    </source>
</evidence>
<evidence type="ECO:0000256" key="2">
    <source>
        <dbReference type="ARBA" id="ARBA00008163"/>
    </source>
</evidence>
<keyword evidence="7" id="KW-0998">Cell outer membrane</keyword>
<dbReference type="PANTHER" id="PTHR35093:SF8">
    <property type="entry name" value="OUTER MEMBRANE PROTEIN NMB0088-RELATED"/>
    <property type="match status" value="1"/>
</dbReference>
<dbReference type="PANTHER" id="PTHR35093">
    <property type="entry name" value="OUTER MEMBRANE PROTEIN NMB0088-RELATED"/>
    <property type="match status" value="1"/>
</dbReference>
<dbReference type="Gene3D" id="2.40.160.60">
    <property type="entry name" value="Outer membrane protein transport protein (OMPP1/FadL/TodX)"/>
    <property type="match status" value="1"/>
</dbReference>
<name>L8JA89_9GAMM</name>
<dbReference type="PATRIC" id="fig|1056511.3.peg.3618"/>
<comment type="similarity">
    <text evidence="2">Belongs to the OmpP1/FadL family.</text>
</comment>